<organism evidence="2 3">
    <name type="scientific">Paenibacillus vortex V453</name>
    <dbReference type="NCBI Taxonomy" id="715225"/>
    <lineage>
        <taxon>Bacteria</taxon>
        <taxon>Bacillati</taxon>
        <taxon>Bacillota</taxon>
        <taxon>Bacilli</taxon>
        <taxon>Bacillales</taxon>
        <taxon>Paenibacillaceae</taxon>
        <taxon>Paenibacillus</taxon>
    </lineage>
</organism>
<dbReference type="AlphaFoldDB" id="A0A2R9SWV4"/>
<evidence type="ECO:0000313" key="2">
    <source>
        <dbReference type="EMBL" id="EFU41878.1"/>
    </source>
</evidence>
<proteinExistence type="predicted"/>
<reference evidence="2 3" key="1">
    <citation type="journal article" date="2010" name="BMC Genomics">
        <title>Genome sequence of the pattern forming Paenibacillus vortex bacterium reveals potential for thriving in complex environments.</title>
        <authorList>
            <person name="Sirota-Madi A."/>
            <person name="Olender T."/>
            <person name="Helman Y."/>
            <person name="Ingham C."/>
            <person name="Brainis I."/>
            <person name="Roth D."/>
            <person name="Hagi E."/>
            <person name="Brodsky L."/>
            <person name="Leshkowitz D."/>
            <person name="Galatenko V."/>
            <person name="Nikolaev V."/>
            <person name="Mugasimangalam R.C."/>
            <person name="Bransburg-Zabary S."/>
            <person name="Gutnick D.L."/>
            <person name="Lancet D."/>
            <person name="Ben-Jacob E."/>
        </authorList>
    </citation>
    <scope>NUCLEOTIDE SEQUENCE [LARGE SCALE GENOMIC DNA]</scope>
    <source>
        <strain evidence="2 3">V453</strain>
    </source>
</reference>
<name>A0A2R9SWV4_9BACL</name>
<evidence type="ECO:0000313" key="3">
    <source>
        <dbReference type="Proteomes" id="UP000003094"/>
    </source>
</evidence>
<dbReference type="EMBL" id="ADHJ01000017">
    <property type="protein sequence ID" value="EFU41878.1"/>
    <property type="molecule type" value="Genomic_DNA"/>
</dbReference>
<comment type="caution">
    <text evidence="2">The sequence shown here is derived from an EMBL/GenBank/DDBJ whole genome shotgun (WGS) entry which is preliminary data.</text>
</comment>
<evidence type="ECO:0000256" key="1">
    <source>
        <dbReference type="SAM" id="MobiDB-lite"/>
    </source>
</evidence>
<accession>A0A2R9SWV4</accession>
<dbReference type="Proteomes" id="UP000003094">
    <property type="component" value="Unassembled WGS sequence"/>
</dbReference>
<feature type="region of interest" description="Disordered" evidence="1">
    <location>
        <begin position="33"/>
        <end position="55"/>
    </location>
</feature>
<protein>
    <submittedName>
        <fullName evidence="2">Uncharacterized protein</fullName>
    </submittedName>
</protein>
<sequence>MRQSPKFSIWSSLPVLVGSGDIREAASMERMVAVSEEPAQERNIKGNIRKQLPRS</sequence>
<keyword evidence="3" id="KW-1185">Reference proteome</keyword>
<gene>
    <name evidence="2" type="ORF">PVOR_10024</name>
</gene>
<dbReference type="KEGG" id="pvo:PVOR_10024"/>